<reference evidence="3 5" key="2">
    <citation type="submission" date="2016-10" db="EMBL/GenBank/DDBJ databases">
        <authorList>
            <person name="Varghese N."/>
            <person name="Submissions S."/>
        </authorList>
    </citation>
    <scope>NUCLEOTIDE SEQUENCE [LARGE SCALE GENOMIC DNA]</scope>
    <source>
        <strain evidence="3 5">NLAE-zl-C196</strain>
    </source>
</reference>
<gene>
    <name evidence="2" type="ORF">ERS852480_03622</name>
    <name evidence="3" type="ORF">SAMN05216521_10975</name>
</gene>
<name>A0A174PGH3_9FIRM</name>
<evidence type="ECO:0000256" key="1">
    <source>
        <dbReference type="SAM" id="Coils"/>
    </source>
</evidence>
<dbReference type="Proteomes" id="UP000182121">
    <property type="component" value="Unassembled WGS sequence"/>
</dbReference>
<dbReference type="AlphaFoldDB" id="A0A174PGH3"/>
<feature type="coiled-coil region" evidence="1">
    <location>
        <begin position="118"/>
        <end position="145"/>
    </location>
</feature>
<protein>
    <submittedName>
        <fullName evidence="2">Uncharacterized protein</fullName>
    </submittedName>
</protein>
<evidence type="ECO:0000313" key="4">
    <source>
        <dbReference type="Proteomes" id="UP000095512"/>
    </source>
</evidence>
<dbReference type="EMBL" id="FOIO01000097">
    <property type="protein sequence ID" value="SEU19719.1"/>
    <property type="molecule type" value="Genomic_DNA"/>
</dbReference>
<evidence type="ECO:0000313" key="2">
    <source>
        <dbReference type="EMBL" id="CUP57748.1"/>
    </source>
</evidence>
<dbReference type="RefSeq" id="WP_057572425.1">
    <property type="nucleotide sequence ID" value="NZ_CATYWZ010000239.1"/>
</dbReference>
<accession>A0A174PGH3</accession>
<dbReference type="EMBL" id="CZAB01000039">
    <property type="protein sequence ID" value="CUP57748.1"/>
    <property type="molecule type" value="Genomic_DNA"/>
</dbReference>
<sequence>MANINFDDGFETFTINGDSNRVIKINPKDGNILIRFDEAMRDLKNESERLSSIKVKADGSPVEQAGISLEESTSRLGEFNQLINDKMDYIFNADVRQAAFGRQSPLSIVGPDNRFLFEIFLEAALEAVREKLEAATKEMESHAGKYTGQYKQAADNGSKYPFPIK</sequence>
<evidence type="ECO:0000313" key="5">
    <source>
        <dbReference type="Proteomes" id="UP000182121"/>
    </source>
</evidence>
<keyword evidence="1" id="KW-0175">Coiled coil</keyword>
<organism evidence="2 4">
    <name type="scientific">Enterocloster clostridioformis</name>
    <dbReference type="NCBI Taxonomy" id="1531"/>
    <lineage>
        <taxon>Bacteria</taxon>
        <taxon>Bacillati</taxon>
        <taxon>Bacillota</taxon>
        <taxon>Clostridia</taxon>
        <taxon>Lachnospirales</taxon>
        <taxon>Lachnospiraceae</taxon>
        <taxon>Enterocloster</taxon>
    </lineage>
</organism>
<evidence type="ECO:0000313" key="3">
    <source>
        <dbReference type="EMBL" id="SEU19719.1"/>
    </source>
</evidence>
<proteinExistence type="predicted"/>
<reference evidence="2 4" key="1">
    <citation type="submission" date="2015-09" db="EMBL/GenBank/DDBJ databases">
        <authorList>
            <consortium name="Pathogen Informatics"/>
        </authorList>
    </citation>
    <scope>NUCLEOTIDE SEQUENCE [LARGE SCALE GENOMIC DNA]</scope>
    <source>
        <strain evidence="2 4">2789STDY5834865</strain>
    </source>
</reference>
<dbReference type="Proteomes" id="UP000095512">
    <property type="component" value="Unassembled WGS sequence"/>
</dbReference>